<feature type="transmembrane region" description="Helical" evidence="1">
    <location>
        <begin position="227"/>
        <end position="251"/>
    </location>
</feature>
<comment type="caution">
    <text evidence="2">The sequence shown here is derived from an EMBL/GenBank/DDBJ whole genome shotgun (WGS) entry which is preliminary data.</text>
</comment>
<keyword evidence="1" id="KW-1133">Transmembrane helix</keyword>
<keyword evidence="1" id="KW-0812">Transmembrane</keyword>
<feature type="transmembrane region" description="Helical" evidence="1">
    <location>
        <begin position="137"/>
        <end position="157"/>
    </location>
</feature>
<reference evidence="2 3" key="1">
    <citation type="submission" date="2019-07" db="EMBL/GenBank/DDBJ databases">
        <title>Draft genome for Aliikangiella sp. M105.</title>
        <authorList>
            <person name="Wang G."/>
        </authorList>
    </citation>
    <scope>NUCLEOTIDE SEQUENCE [LARGE SCALE GENOMIC DNA]</scope>
    <source>
        <strain evidence="2 3">M105</strain>
    </source>
</reference>
<evidence type="ECO:0000313" key="2">
    <source>
        <dbReference type="EMBL" id="TQV85419.1"/>
    </source>
</evidence>
<evidence type="ECO:0000256" key="1">
    <source>
        <dbReference type="SAM" id="Phobius"/>
    </source>
</evidence>
<protein>
    <submittedName>
        <fullName evidence="2">DUF3667 domain-containing protein</fullName>
    </submittedName>
</protein>
<dbReference type="Proteomes" id="UP000315439">
    <property type="component" value="Unassembled WGS sequence"/>
</dbReference>
<dbReference type="Pfam" id="PF12412">
    <property type="entry name" value="DUF3667"/>
    <property type="match status" value="1"/>
</dbReference>
<evidence type="ECO:0000313" key="3">
    <source>
        <dbReference type="Proteomes" id="UP000315439"/>
    </source>
</evidence>
<dbReference type="EMBL" id="VIKS01000012">
    <property type="protein sequence ID" value="TQV85419.1"/>
    <property type="molecule type" value="Genomic_DNA"/>
</dbReference>
<dbReference type="OrthoDB" id="9111327at2"/>
<keyword evidence="3" id="KW-1185">Reference proteome</keyword>
<dbReference type="AlphaFoldDB" id="A0A545U7H1"/>
<dbReference type="InterPro" id="IPR022134">
    <property type="entry name" value="DUF3667"/>
</dbReference>
<organism evidence="2 3">
    <name type="scientific">Aliikangiella coralliicola</name>
    <dbReference type="NCBI Taxonomy" id="2592383"/>
    <lineage>
        <taxon>Bacteria</taxon>
        <taxon>Pseudomonadati</taxon>
        <taxon>Pseudomonadota</taxon>
        <taxon>Gammaproteobacteria</taxon>
        <taxon>Oceanospirillales</taxon>
        <taxon>Pleioneaceae</taxon>
        <taxon>Aliikangiella</taxon>
    </lineage>
</organism>
<feature type="transmembrane region" description="Helical" evidence="1">
    <location>
        <begin position="86"/>
        <end position="103"/>
    </location>
</feature>
<gene>
    <name evidence="2" type="ORF">FLL46_19840</name>
</gene>
<proteinExistence type="predicted"/>
<feature type="transmembrane region" description="Helical" evidence="1">
    <location>
        <begin position="169"/>
        <end position="186"/>
    </location>
</feature>
<feature type="transmembrane region" description="Helical" evidence="1">
    <location>
        <begin position="198"/>
        <end position="215"/>
    </location>
</feature>
<accession>A0A545U7H1</accession>
<sequence length="255" mass="28932">MGSMEKEFMTECLNCGYLASGNFCANCGQNTHTQTITMAKSIRHTFSQVFDYDSRLFVTIREMLVNPGKASLNYVLGKRIRFIHPVKYFIITMGMSLLIMQLLQAEGRVPQAQLVLPDFINIPDDKKQLIAQWVLRYSHFIMLAFVPVCGFFLGLFFGKKRTAGEVTAFLFYLNANLAIITTFLLITQLSPNKIIDTLQGLFAIVYSIWSILVFFQSSFLSGIWRAALAYICYAAITVLVIIMAIKGYLVWFTTN</sequence>
<name>A0A545U7H1_9GAMM</name>
<keyword evidence="1" id="KW-0472">Membrane</keyword>